<feature type="region of interest" description="Disordered" evidence="1">
    <location>
        <begin position="358"/>
        <end position="378"/>
    </location>
</feature>
<sequence>MQAAQYTPMPSKIYTVKASVNKAIGEINGGGDNNAPRRGNLEPGMRSFAQAKDTFTCLLACVSASAHALTPPRTVNLFDQEVLKQIVSIAQQKVSKAKAADRCRWIGDLAMWRDPDITPLVQDFVTAYSYIGLCKQFDTWLGEYSTSTRVWLSRASPGYLTRLRAGLERVRPLLHDQPGVRQDFLDTRGELDTEVAAIAADHDRYHPQIHASPEGQRVGHTGTVAEALVGVLSCVTRMSAAVTKLVTLTRAVNLELSQALPEPKLVPFVPMAPVRPGFMTIDRGVTALTPAMKRRLRVHVNWSATKNLTDEQVAEYERDHGDITKLRRVLSVRTDGVSAVVTVWVGREKYRGGRVADRPTYKKGSNNKRARLGQDDAEATPAPDIQALMGFDPGARSLGGYTIRRPDGQSVSGVLAKCGYTATPSFRVNVSAASFKTTSLEALKQSIRFVHENIVQIINEGTRKCFRRATFANHCLRLKHFARAGRQLLDDLGGRPPEPIHLEVAYGAALFGSAGTPSCAPYRHFARALPGIMLWHNVVVSVTMVSEFRTSIVCPYCKAHFRRVVHTYRTMLCQNPACEGAPWRVERLRRHPEQRDILLNLSHRDKSASENILWCTFDATSDQIEQSPFHYDSQRGALPRYH</sequence>
<protein>
    <submittedName>
        <fullName evidence="2">Uncharacterized protein</fullName>
    </submittedName>
</protein>
<evidence type="ECO:0000313" key="3">
    <source>
        <dbReference type="Proteomes" id="UP000717585"/>
    </source>
</evidence>
<keyword evidence="3" id="KW-1185">Reference proteome</keyword>
<comment type="caution">
    <text evidence="2">The sequence shown here is derived from an EMBL/GenBank/DDBJ whole genome shotgun (WGS) entry which is preliminary data.</text>
</comment>
<evidence type="ECO:0000313" key="2">
    <source>
        <dbReference type="EMBL" id="KAG9394109.1"/>
    </source>
</evidence>
<reference evidence="2" key="1">
    <citation type="submission" date="2021-05" db="EMBL/GenBank/DDBJ databases">
        <title>A free-living protist that lacks canonical eukaryotic 1 DNA replication and segregation systems.</title>
        <authorList>
            <person name="Salas-Leiva D.E."/>
            <person name="Tromer E.C."/>
            <person name="Curtis B.A."/>
            <person name="Jerlstrom-Hultqvist J."/>
            <person name="Kolisko M."/>
            <person name="Yi Z."/>
            <person name="Salas-Leiva J.S."/>
            <person name="Gallot-Lavallee L."/>
            <person name="Kops G.J.P.L."/>
            <person name="Archibald J.M."/>
            <person name="Simpson A.G.B."/>
            <person name="Roger A.J."/>
        </authorList>
    </citation>
    <scope>NUCLEOTIDE SEQUENCE</scope>
    <source>
        <strain evidence="2">BICM</strain>
    </source>
</reference>
<proteinExistence type="predicted"/>
<dbReference type="EMBL" id="JAHDYR010000017">
    <property type="protein sequence ID" value="KAG9394109.1"/>
    <property type="molecule type" value="Genomic_DNA"/>
</dbReference>
<organism evidence="2 3">
    <name type="scientific">Carpediemonas membranifera</name>
    <dbReference type="NCBI Taxonomy" id="201153"/>
    <lineage>
        <taxon>Eukaryota</taxon>
        <taxon>Metamonada</taxon>
        <taxon>Carpediemonas-like organisms</taxon>
        <taxon>Carpediemonas</taxon>
    </lineage>
</organism>
<gene>
    <name evidence="2" type="ORF">J8273_4472</name>
</gene>
<dbReference type="AlphaFoldDB" id="A0A8J6B6I3"/>
<dbReference type="Proteomes" id="UP000717585">
    <property type="component" value="Unassembled WGS sequence"/>
</dbReference>
<accession>A0A8J6B6I3</accession>
<evidence type="ECO:0000256" key="1">
    <source>
        <dbReference type="SAM" id="MobiDB-lite"/>
    </source>
</evidence>
<name>A0A8J6B6I3_9EUKA</name>